<dbReference type="InterPro" id="IPR054722">
    <property type="entry name" value="PolX-like_BBD"/>
</dbReference>
<sequence>MTHFRMIFKSYVKRNREPLITIANGQGVLIYSFGNIILESSIVLKDVLHVPQLANSLISVQKLKKDLNCSVTFFLTYCVFQDLAMVKTILTTKE</sequence>
<accession>A0A151SBA4</accession>
<dbReference type="Pfam" id="PF22936">
    <property type="entry name" value="Pol_BBD"/>
    <property type="match status" value="1"/>
</dbReference>
<evidence type="ECO:0000313" key="3">
    <source>
        <dbReference type="Proteomes" id="UP000075243"/>
    </source>
</evidence>
<evidence type="ECO:0000313" key="2">
    <source>
        <dbReference type="EMBL" id="KYP52094.1"/>
    </source>
</evidence>
<gene>
    <name evidence="2" type="ORF">KK1_026004</name>
</gene>
<dbReference type="EMBL" id="KQ483428">
    <property type="protein sequence ID" value="KYP52094.1"/>
    <property type="molecule type" value="Genomic_DNA"/>
</dbReference>
<keyword evidence="3" id="KW-1185">Reference proteome</keyword>
<reference evidence="2" key="1">
    <citation type="journal article" date="2012" name="Nat. Biotechnol.">
        <title>Draft genome sequence of pigeonpea (Cajanus cajan), an orphan legume crop of resource-poor farmers.</title>
        <authorList>
            <person name="Varshney R.K."/>
            <person name="Chen W."/>
            <person name="Li Y."/>
            <person name="Bharti A.K."/>
            <person name="Saxena R.K."/>
            <person name="Schlueter J.A."/>
            <person name="Donoghue M.T."/>
            <person name="Azam S."/>
            <person name="Fan G."/>
            <person name="Whaley A.M."/>
            <person name="Farmer A.D."/>
            <person name="Sheridan J."/>
            <person name="Iwata A."/>
            <person name="Tuteja R."/>
            <person name="Penmetsa R.V."/>
            <person name="Wu W."/>
            <person name="Upadhyaya H.D."/>
            <person name="Yang S.P."/>
            <person name="Shah T."/>
            <person name="Saxena K.B."/>
            <person name="Michael T."/>
            <person name="McCombie W.R."/>
            <person name="Yang B."/>
            <person name="Zhang G."/>
            <person name="Yang H."/>
            <person name="Wang J."/>
            <person name="Spillane C."/>
            <person name="Cook D.R."/>
            <person name="May G.D."/>
            <person name="Xu X."/>
            <person name="Jackson S.A."/>
        </authorList>
    </citation>
    <scope>NUCLEOTIDE SEQUENCE [LARGE SCALE GENOMIC DNA]</scope>
</reference>
<feature type="domain" description="Retrovirus-related Pol polyprotein from transposon TNT 1-94-like beta-barrel" evidence="1">
    <location>
        <begin position="1"/>
        <end position="65"/>
    </location>
</feature>
<name>A0A151SBA4_CAJCA</name>
<evidence type="ECO:0000259" key="1">
    <source>
        <dbReference type="Pfam" id="PF22936"/>
    </source>
</evidence>
<protein>
    <recommendedName>
        <fullName evidence="1">Retrovirus-related Pol polyprotein from transposon TNT 1-94-like beta-barrel domain-containing protein</fullName>
    </recommendedName>
</protein>
<dbReference type="AlphaFoldDB" id="A0A151SBA4"/>
<dbReference type="Gramene" id="C.cajan_24577.t">
    <property type="protein sequence ID" value="C.cajan_24577.t.cds1"/>
    <property type="gene ID" value="C.cajan_24577"/>
</dbReference>
<dbReference type="Proteomes" id="UP000075243">
    <property type="component" value="Unassembled WGS sequence"/>
</dbReference>
<proteinExistence type="predicted"/>
<organism evidence="2 3">
    <name type="scientific">Cajanus cajan</name>
    <name type="common">Pigeon pea</name>
    <name type="synonym">Cajanus indicus</name>
    <dbReference type="NCBI Taxonomy" id="3821"/>
    <lineage>
        <taxon>Eukaryota</taxon>
        <taxon>Viridiplantae</taxon>
        <taxon>Streptophyta</taxon>
        <taxon>Embryophyta</taxon>
        <taxon>Tracheophyta</taxon>
        <taxon>Spermatophyta</taxon>
        <taxon>Magnoliopsida</taxon>
        <taxon>eudicotyledons</taxon>
        <taxon>Gunneridae</taxon>
        <taxon>Pentapetalae</taxon>
        <taxon>rosids</taxon>
        <taxon>fabids</taxon>
        <taxon>Fabales</taxon>
        <taxon>Fabaceae</taxon>
        <taxon>Papilionoideae</taxon>
        <taxon>50 kb inversion clade</taxon>
        <taxon>NPAAA clade</taxon>
        <taxon>indigoferoid/millettioid clade</taxon>
        <taxon>Phaseoleae</taxon>
        <taxon>Cajanus</taxon>
    </lineage>
</organism>